<proteinExistence type="predicted"/>
<dbReference type="EMBL" id="JABEZZ010000012">
    <property type="protein sequence ID" value="MBA0601330.1"/>
    <property type="molecule type" value="Genomic_DNA"/>
</dbReference>
<evidence type="ECO:0000256" key="1">
    <source>
        <dbReference type="SAM" id="MobiDB-lite"/>
    </source>
</evidence>
<reference evidence="2 3" key="1">
    <citation type="journal article" date="2019" name="Genome Biol. Evol.">
        <title>Insights into the evolution of the New World diploid cottons (Gossypium, subgenus Houzingenia) based on genome sequencing.</title>
        <authorList>
            <person name="Grover C.E."/>
            <person name="Arick M.A. 2nd"/>
            <person name="Thrash A."/>
            <person name="Conover J.L."/>
            <person name="Sanders W.S."/>
            <person name="Peterson D.G."/>
            <person name="Frelichowski J.E."/>
            <person name="Scheffler J.A."/>
            <person name="Scheffler B.E."/>
            <person name="Wendel J.F."/>
        </authorList>
    </citation>
    <scope>NUCLEOTIDE SEQUENCE [LARGE SCALE GENOMIC DNA]</scope>
    <source>
        <strain evidence="2">8</strain>
        <tissue evidence="2">Leaf</tissue>
    </source>
</reference>
<dbReference type="AlphaFoldDB" id="A0A7J8QJ84"/>
<sequence length="135" mass="15473">MIPFPNCLIFDARIRWLQIFPKGDHRDDVHFHRWDDFCLLPKQPTIIPLVLEFYSNLKFATHDRGDDNEGEAESAKGNEEVMEADDEASKGHEAMTRNETIEDVATSTGPMSRGKDLVEQSTPLRQTKMKKTTPQ</sequence>
<organism evidence="2 3">
    <name type="scientific">Gossypium raimondii</name>
    <name type="common">Peruvian cotton</name>
    <name type="synonym">Gossypium klotzschianum subsp. raimondii</name>
    <dbReference type="NCBI Taxonomy" id="29730"/>
    <lineage>
        <taxon>Eukaryota</taxon>
        <taxon>Viridiplantae</taxon>
        <taxon>Streptophyta</taxon>
        <taxon>Embryophyta</taxon>
        <taxon>Tracheophyta</taxon>
        <taxon>Spermatophyta</taxon>
        <taxon>Magnoliopsida</taxon>
        <taxon>eudicotyledons</taxon>
        <taxon>Gunneridae</taxon>
        <taxon>Pentapetalae</taxon>
        <taxon>rosids</taxon>
        <taxon>malvids</taxon>
        <taxon>Malvales</taxon>
        <taxon>Malvaceae</taxon>
        <taxon>Malvoideae</taxon>
        <taxon>Gossypium</taxon>
    </lineage>
</organism>
<evidence type="ECO:0000313" key="3">
    <source>
        <dbReference type="Proteomes" id="UP000593578"/>
    </source>
</evidence>
<protein>
    <submittedName>
        <fullName evidence="2">Uncharacterized protein</fullName>
    </submittedName>
</protein>
<accession>A0A7J8QJ84</accession>
<name>A0A7J8QJ84_GOSRA</name>
<gene>
    <name evidence="2" type="ORF">Gorai_004510</name>
</gene>
<feature type="region of interest" description="Disordered" evidence="1">
    <location>
        <begin position="62"/>
        <end position="135"/>
    </location>
</feature>
<evidence type="ECO:0000313" key="2">
    <source>
        <dbReference type="EMBL" id="MBA0601330.1"/>
    </source>
</evidence>
<feature type="compositionally biased region" description="Basic and acidic residues" evidence="1">
    <location>
        <begin position="62"/>
        <end position="79"/>
    </location>
</feature>
<comment type="caution">
    <text evidence="2">The sequence shown here is derived from an EMBL/GenBank/DDBJ whole genome shotgun (WGS) entry which is preliminary data.</text>
</comment>
<feature type="compositionally biased region" description="Basic and acidic residues" evidence="1">
    <location>
        <begin position="87"/>
        <end position="100"/>
    </location>
</feature>
<dbReference type="Proteomes" id="UP000593578">
    <property type="component" value="Unassembled WGS sequence"/>
</dbReference>